<proteinExistence type="predicted"/>
<dbReference type="Proteomes" id="UP001431783">
    <property type="component" value="Unassembled WGS sequence"/>
</dbReference>
<organism evidence="1 2">
    <name type="scientific">Henosepilachna vigintioctopunctata</name>
    <dbReference type="NCBI Taxonomy" id="420089"/>
    <lineage>
        <taxon>Eukaryota</taxon>
        <taxon>Metazoa</taxon>
        <taxon>Ecdysozoa</taxon>
        <taxon>Arthropoda</taxon>
        <taxon>Hexapoda</taxon>
        <taxon>Insecta</taxon>
        <taxon>Pterygota</taxon>
        <taxon>Neoptera</taxon>
        <taxon>Endopterygota</taxon>
        <taxon>Coleoptera</taxon>
        <taxon>Polyphaga</taxon>
        <taxon>Cucujiformia</taxon>
        <taxon>Coccinelloidea</taxon>
        <taxon>Coccinellidae</taxon>
        <taxon>Epilachninae</taxon>
        <taxon>Epilachnini</taxon>
        <taxon>Henosepilachna</taxon>
    </lineage>
</organism>
<dbReference type="EMBL" id="JARQZJ010000103">
    <property type="protein sequence ID" value="KAK9886870.1"/>
    <property type="molecule type" value="Genomic_DNA"/>
</dbReference>
<evidence type="ECO:0000313" key="1">
    <source>
        <dbReference type="EMBL" id="KAK9886870.1"/>
    </source>
</evidence>
<name>A0AAW1UWL2_9CUCU</name>
<dbReference type="AlphaFoldDB" id="A0AAW1UWL2"/>
<gene>
    <name evidence="1" type="ORF">WA026_019127</name>
</gene>
<reference evidence="1 2" key="1">
    <citation type="submission" date="2023-03" db="EMBL/GenBank/DDBJ databases">
        <title>Genome insight into feeding habits of ladybird beetles.</title>
        <authorList>
            <person name="Li H.-S."/>
            <person name="Huang Y.-H."/>
            <person name="Pang H."/>
        </authorList>
    </citation>
    <scope>NUCLEOTIDE SEQUENCE [LARGE SCALE GENOMIC DNA]</scope>
    <source>
        <strain evidence="1">SYSU_2023b</strain>
        <tissue evidence="1">Whole body</tissue>
    </source>
</reference>
<protein>
    <submittedName>
        <fullName evidence="1">Uncharacterized protein</fullName>
    </submittedName>
</protein>
<comment type="caution">
    <text evidence="1">The sequence shown here is derived from an EMBL/GenBank/DDBJ whole genome shotgun (WGS) entry which is preliminary data.</text>
</comment>
<keyword evidence="2" id="KW-1185">Reference proteome</keyword>
<evidence type="ECO:0000313" key="2">
    <source>
        <dbReference type="Proteomes" id="UP001431783"/>
    </source>
</evidence>
<accession>A0AAW1UWL2</accession>
<sequence length="145" mass="17035">MKFTVNSENQQNAVRNQICLLIDSFSVVVVHGKKQVLRPQVGDPKLEHFAQLHFEETSTAKQNEELPNGNDQARNNRYIRSTQLKRLYREDSMSFRRLVRNIEVQEEKVPKIMHSARLIRVRNNIPRGYFLDPRGRPRVIVQSNI</sequence>